<gene>
    <name evidence="1" type="ORF">JHL16_17290</name>
</gene>
<evidence type="ECO:0000313" key="1">
    <source>
        <dbReference type="EMBL" id="MBK1868110.1"/>
    </source>
</evidence>
<dbReference type="Proteomes" id="UP000616151">
    <property type="component" value="Unassembled WGS sequence"/>
</dbReference>
<reference evidence="1" key="1">
    <citation type="submission" date="2021-01" db="EMBL/GenBank/DDBJ databases">
        <authorList>
            <person name="Sun Q."/>
        </authorList>
    </citation>
    <scope>NUCLEOTIDE SEQUENCE</scope>
    <source>
        <strain evidence="1">YIM B02566</strain>
    </source>
</reference>
<name>A0ACC5R667_9HYPH</name>
<keyword evidence="2" id="KW-1185">Reference proteome</keyword>
<evidence type="ECO:0000313" key="2">
    <source>
        <dbReference type="Proteomes" id="UP000616151"/>
    </source>
</evidence>
<organism evidence="1 2">
    <name type="scientific">Taklimakanibacter albus</name>
    <dbReference type="NCBI Taxonomy" id="2800327"/>
    <lineage>
        <taxon>Bacteria</taxon>
        <taxon>Pseudomonadati</taxon>
        <taxon>Pseudomonadota</taxon>
        <taxon>Alphaproteobacteria</taxon>
        <taxon>Hyphomicrobiales</taxon>
        <taxon>Aestuariivirgaceae</taxon>
        <taxon>Taklimakanibacter</taxon>
    </lineage>
</organism>
<protein>
    <submittedName>
        <fullName evidence="1">VWA domain-containing protein</fullName>
    </submittedName>
</protein>
<dbReference type="EMBL" id="JAENHL010000007">
    <property type="protein sequence ID" value="MBK1868110.1"/>
    <property type="molecule type" value="Genomic_DNA"/>
</dbReference>
<sequence length="331" mass="36421">MYQLDQPWLLLVLPLPVLVWWLVPAYRKTVAALRIPFFDEVAEAAGVTPTEGSIVPRRNWAQWLIAPLCWLLIVLALARPQYVEPPVTKTEPQRDLLLALDLSQSMDTRDFRDPTGQMETRVQAVKQVVGDFVKKRQGDRIGLIAFGDAPYPLVPFTLDHPTVEMLIADALPGMAGPRTALGDSIGLAIKMFADSKAPEKVLIVLTDGNDTASRMPPDRAADIAKRNGIVVHTVGIGDPNGEGEDRLDTLVLQKVAQATGGRFFLGQDQTQLAQIYARLDQITPANQQTLSWRPVIELFHYPLGAALLLALVYHALAWLAASLRSRTQAAS</sequence>
<proteinExistence type="predicted"/>
<accession>A0ACC5R667</accession>
<comment type="caution">
    <text evidence="1">The sequence shown here is derived from an EMBL/GenBank/DDBJ whole genome shotgun (WGS) entry which is preliminary data.</text>
</comment>